<feature type="domain" description="Peripheral subunit-binding (PSBD)" evidence="5">
    <location>
        <begin position="1"/>
        <end position="24"/>
    </location>
</feature>
<proteinExistence type="inferred from homology"/>
<protein>
    <submittedName>
        <fullName evidence="7">Peripheral subunit-binding (PSBD) domain-containing protein</fullName>
    </submittedName>
</protein>
<evidence type="ECO:0000313" key="6">
    <source>
        <dbReference type="Proteomes" id="UP000887565"/>
    </source>
</evidence>
<sequence>IDLKDIPSTGKDGRILKEDILKFLEGKGTAKDTTIPRDWYKATLPTETIDKVVPIRGYNRIMAKTMAQTTKIPHFGYCDEVCVDRLVDLRDQLKHIAKDLGVKISYMPLFIKAASLALKQFPILNSSLDGTVENIIYKAAHNICIAVDTNNGLVVPNIKNCESKNLWEIASELNRLHELAKKNQISKDDLADGTFTLSNIGSIGGTYAHPVIFPPQVVIGALGRIHTIPRFDEKDQIRPIRIICVSWSADHRIIDGATMARFCNLWKQYLENPAIMIAEMK</sequence>
<dbReference type="GO" id="GO:0031405">
    <property type="term" value="F:lipoic acid binding"/>
    <property type="evidence" value="ECO:0007669"/>
    <property type="project" value="TreeGrafter"/>
</dbReference>
<dbReference type="Gene3D" id="3.30.559.10">
    <property type="entry name" value="Chloramphenicol acetyltransferase-like domain"/>
    <property type="match status" value="1"/>
</dbReference>
<dbReference type="Proteomes" id="UP000887565">
    <property type="component" value="Unplaced"/>
</dbReference>
<dbReference type="Pfam" id="PF02817">
    <property type="entry name" value="E3_binding"/>
    <property type="match status" value="1"/>
</dbReference>
<dbReference type="PANTHER" id="PTHR43178:SF5">
    <property type="entry name" value="LIPOAMIDE ACYLTRANSFERASE COMPONENT OF BRANCHED-CHAIN ALPHA-KETO ACID DEHYDROGENASE COMPLEX, MITOCHONDRIAL"/>
    <property type="match status" value="1"/>
</dbReference>
<keyword evidence="3" id="KW-0808">Transferase</keyword>
<dbReference type="InterPro" id="IPR001078">
    <property type="entry name" value="2-oxoacid_DH_actylTfrase"/>
</dbReference>
<comment type="similarity">
    <text evidence="2">Belongs to the 2-oxoacid dehydrogenase family.</text>
</comment>
<dbReference type="GO" id="GO:0016407">
    <property type="term" value="F:acetyltransferase activity"/>
    <property type="evidence" value="ECO:0007669"/>
    <property type="project" value="TreeGrafter"/>
</dbReference>
<dbReference type="InterPro" id="IPR004167">
    <property type="entry name" value="PSBD"/>
</dbReference>
<evidence type="ECO:0000313" key="7">
    <source>
        <dbReference type="WBParaSite" id="nRc.2.0.1.t09312-RA"/>
    </source>
</evidence>
<evidence type="ECO:0000256" key="1">
    <source>
        <dbReference type="ARBA" id="ARBA00001938"/>
    </source>
</evidence>
<dbReference type="Pfam" id="PF00198">
    <property type="entry name" value="2-oxoacid_dh"/>
    <property type="match status" value="1"/>
</dbReference>
<dbReference type="FunFam" id="3.30.559.10:FF:000027">
    <property type="entry name" value="Dihydrolipoamide acetyltransferase component of pyruvate dehydrogenase complex"/>
    <property type="match status" value="1"/>
</dbReference>
<evidence type="ECO:0000256" key="3">
    <source>
        <dbReference type="ARBA" id="ARBA00022679"/>
    </source>
</evidence>
<dbReference type="PANTHER" id="PTHR43178">
    <property type="entry name" value="DIHYDROLIPOAMIDE ACETYLTRANSFERASE COMPONENT OF PYRUVATE DEHYDROGENASE COMPLEX"/>
    <property type="match status" value="1"/>
</dbReference>
<keyword evidence="4" id="KW-0012">Acyltransferase</keyword>
<keyword evidence="6" id="KW-1185">Reference proteome</keyword>
<evidence type="ECO:0000256" key="4">
    <source>
        <dbReference type="ARBA" id="ARBA00023315"/>
    </source>
</evidence>
<name>A0A915I595_ROMCU</name>
<dbReference type="SUPFAM" id="SSF52777">
    <property type="entry name" value="CoA-dependent acyltransferases"/>
    <property type="match status" value="1"/>
</dbReference>
<dbReference type="WBParaSite" id="nRc.2.0.1.t09312-RA">
    <property type="protein sequence ID" value="nRc.2.0.1.t09312-RA"/>
    <property type="gene ID" value="nRc.2.0.1.g09312"/>
</dbReference>
<dbReference type="PROSITE" id="PS51826">
    <property type="entry name" value="PSBD"/>
    <property type="match status" value="1"/>
</dbReference>
<dbReference type="SUPFAM" id="SSF47005">
    <property type="entry name" value="Peripheral subunit-binding domain of 2-oxo acid dehydrogenase complex"/>
    <property type="match status" value="1"/>
</dbReference>
<accession>A0A915I595</accession>
<dbReference type="InterPro" id="IPR050743">
    <property type="entry name" value="2-oxoacid_DH_E2_comp"/>
</dbReference>
<organism evidence="6 7">
    <name type="scientific">Romanomermis culicivorax</name>
    <name type="common">Nematode worm</name>
    <dbReference type="NCBI Taxonomy" id="13658"/>
    <lineage>
        <taxon>Eukaryota</taxon>
        <taxon>Metazoa</taxon>
        <taxon>Ecdysozoa</taxon>
        <taxon>Nematoda</taxon>
        <taxon>Enoplea</taxon>
        <taxon>Dorylaimia</taxon>
        <taxon>Mermithida</taxon>
        <taxon>Mermithoidea</taxon>
        <taxon>Mermithidae</taxon>
        <taxon>Romanomermis</taxon>
    </lineage>
</organism>
<dbReference type="GO" id="GO:0005739">
    <property type="term" value="C:mitochondrion"/>
    <property type="evidence" value="ECO:0007669"/>
    <property type="project" value="TreeGrafter"/>
</dbReference>
<dbReference type="Gene3D" id="4.10.320.10">
    <property type="entry name" value="E3-binding domain"/>
    <property type="match status" value="1"/>
</dbReference>
<dbReference type="InterPro" id="IPR023213">
    <property type="entry name" value="CAT-like_dom_sf"/>
</dbReference>
<evidence type="ECO:0000256" key="2">
    <source>
        <dbReference type="ARBA" id="ARBA00007317"/>
    </source>
</evidence>
<dbReference type="OMA" id="CCLAMEN"/>
<dbReference type="InterPro" id="IPR036625">
    <property type="entry name" value="E3-bd_dom_sf"/>
</dbReference>
<evidence type="ECO:0000259" key="5">
    <source>
        <dbReference type="PROSITE" id="PS51826"/>
    </source>
</evidence>
<comment type="cofactor">
    <cofactor evidence="1">
        <name>(R)-lipoate</name>
        <dbReference type="ChEBI" id="CHEBI:83088"/>
    </cofactor>
</comment>
<reference evidence="7" key="1">
    <citation type="submission" date="2022-11" db="UniProtKB">
        <authorList>
            <consortium name="WormBaseParasite"/>
        </authorList>
    </citation>
    <scope>IDENTIFICATION</scope>
</reference>
<dbReference type="AlphaFoldDB" id="A0A915I595"/>